<dbReference type="InterPro" id="IPR039421">
    <property type="entry name" value="Type_1_exporter"/>
</dbReference>
<dbReference type="PANTHER" id="PTHR24221">
    <property type="entry name" value="ATP-BINDING CASSETTE SUB-FAMILY B"/>
    <property type="match status" value="1"/>
</dbReference>
<evidence type="ECO:0000256" key="7">
    <source>
        <dbReference type="SAM" id="Phobius"/>
    </source>
</evidence>
<dbReference type="Gene3D" id="1.20.1560.10">
    <property type="entry name" value="ABC transporter type 1, transmembrane domain"/>
    <property type="match status" value="1"/>
</dbReference>
<comment type="caution">
    <text evidence="9">The sequence shown here is derived from an EMBL/GenBank/DDBJ whole genome shotgun (WGS) entry which is preliminary data.</text>
</comment>
<protein>
    <submittedName>
        <fullName evidence="9">ABC transporter B family member 5</fullName>
    </submittedName>
</protein>
<dbReference type="PROSITE" id="PS00211">
    <property type="entry name" value="ABC_TRANSPORTER_1"/>
    <property type="match status" value="1"/>
</dbReference>
<dbReference type="PANTHER" id="PTHR24221:SF651">
    <property type="entry name" value="HEAVY METAL TOLERANCE PROTEIN"/>
    <property type="match status" value="1"/>
</dbReference>
<gene>
    <name evidence="9" type="ORF">IE077_000429</name>
</gene>
<organism evidence="9 10">
    <name type="scientific">Cardiosporidium cionae</name>
    <dbReference type="NCBI Taxonomy" id="476202"/>
    <lineage>
        <taxon>Eukaryota</taxon>
        <taxon>Sar</taxon>
        <taxon>Alveolata</taxon>
        <taxon>Apicomplexa</taxon>
        <taxon>Aconoidasida</taxon>
        <taxon>Nephromycida</taxon>
        <taxon>Cardiosporidium</taxon>
    </lineage>
</organism>
<keyword evidence="10" id="KW-1185">Reference proteome</keyword>
<dbReference type="Pfam" id="PF00005">
    <property type="entry name" value="ABC_tran"/>
    <property type="match status" value="2"/>
</dbReference>
<proteinExistence type="predicted"/>
<feature type="transmembrane region" description="Helical" evidence="7">
    <location>
        <begin position="256"/>
        <end position="274"/>
    </location>
</feature>
<evidence type="ECO:0000256" key="5">
    <source>
        <dbReference type="ARBA" id="ARBA00022989"/>
    </source>
</evidence>
<reference evidence="9 10" key="1">
    <citation type="journal article" date="2020" name="bioRxiv">
        <title>Metabolic contributions of an alphaproteobacterial endosymbiont in the apicomplexan Cardiosporidium cionae.</title>
        <authorList>
            <person name="Hunter E.S."/>
            <person name="Paight C.J."/>
            <person name="Lane C.E."/>
        </authorList>
    </citation>
    <scope>NUCLEOTIDE SEQUENCE [LARGE SCALE GENOMIC DNA]</scope>
    <source>
        <strain evidence="9">ESH_2018</strain>
    </source>
</reference>
<evidence type="ECO:0000256" key="4">
    <source>
        <dbReference type="ARBA" id="ARBA00022840"/>
    </source>
</evidence>
<dbReference type="Gene3D" id="3.40.50.300">
    <property type="entry name" value="P-loop containing nucleotide triphosphate hydrolases"/>
    <property type="match status" value="2"/>
</dbReference>
<keyword evidence="5 7" id="KW-1133">Transmembrane helix</keyword>
<dbReference type="Proteomes" id="UP000823046">
    <property type="component" value="Unassembled WGS sequence"/>
</dbReference>
<dbReference type="PROSITE" id="PS50893">
    <property type="entry name" value="ABC_TRANSPORTER_2"/>
    <property type="match status" value="1"/>
</dbReference>
<feature type="domain" description="ABC transporter" evidence="8">
    <location>
        <begin position="66"/>
        <end position="444"/>
    </location>
</feature>
<evidence type="ECO:0000313" key="10">
    <source>
        <dbReference type="Proteomes" id="UP000823046"/>
    </source>
</evidence>
<dbReference type="InterPro" id="IPR027417">
    <property type="entry name" value="P-loop_NTPase"/>
</dbReference>
<feature type="transmembrane region" description="Helical" evidence="7">
    <location>
        <begin position="232"/>
        <end position="250"/>
    </location>
</feature>
<evidence type="ECO:0000259" key="8">
    <source>
        <dbReference type="PROSITE" id="PS50893"/>
    </source>
</evidence>
<dbReference type="InterPro" id="IPR003439">
    <property type="entry name" value="ABC_transporter-like_ATP-bd"/>
</dbReference>
<dbReference type="EMBL" id="JADAQX010001239">
    <property type="protein sequence ID" value="KAF8817908.1"/>
    <property type="molecule type" value="Genomic_DNA"/>
</dbReference>
<dbReference type="InterPro" id="IPR003593">
    <property type="entry name" value="AAA+_ATPase"/>
</dbReference>
<name>A0ABQ7J4A1_9APIC</name>
<accession>A0ABQ7J4A1</accession>
<evidence type="ECO:0000256" key="6">
    <source>
        <dbReference type="ARBA" id="ARBA00023136"/>
    </source>
</evidence>
<keyword evidence="2 7" id="KW-0812">Transmembrane</keyword>
<keyword evidence="3" id="KW-0547">Nucleotide-binding</keyword>
<sequence>MAIPLNLIGSVYRETRLSLIDLQKLHQMLHVESHVKQSPSASTFQLKRGHVQLKNVDFSYISYSDIDLEDYEATATTSSVEEPTMIPVFENLSLDIPPGQTVAVVGASGSGKSSLMKLITRFYDVQKGEVLIDDQNVKDLDVLSFRKHICVVPQDVVLFNESLLFNLKYGSPEASFADVQSFLFLYKLLTSLSFLPLLLISSPSLSSSFFSISFFLLLLHLFLLLSSPSLSSSFFSISFFLLLLHLFLLLSSPSLSSYFFSISFFFFLLHLFLLTSSPSLSSSFFSISFFSNSSPSSSNLSSSLLASLVFDDETCVFKAAELAQLHDIISSFPEQYNTMVGERGIKLSGGEKQRVGVARCILRNPSILILDEATSALDLTTEKRLLQAMREVAKERTVIVISHRLTTLTEADKICLIANGRVEEEGTHQELLNQPESKYKELWSKVGFEES</sequence>
<keyword evidence="6 7" id="KW-0472">Membrane</keyword>
<keyword evidence="4" id="KW-0067">ATP-binding</keyword>
<dbReference type="SMART" id="SM00382">
    <property type="entry name" value="AAA"/>
    <property type="match status" value="1"/>
</dbReference>
<evidence type="ECO:0000313" key="9">
    <source>
        <dbReference type="EMBL" id="KAF8817908.1"/>
    </source>
</evidence>
<evidence type="ECO:0000256" key="1">
    <source>
        <dbReference type="ARBA" id="ARBA00004141"/>
    </source>
</evidence>
<dbReference type="InterPro" id="IPR036640">
    <property type="entry name" value="ABC1_TM_sf"/>
</dbReference>
<evidence type="ECO:0000256" key="2">
    <source>
        <dbReference type="ARBA" id="ARBA00022692"/>
    </source>
</evidence>
<dbReference type="SUPFAM" id="SSF52540">
    <property type="entry name" value="P-loop containing nucleoside triphosphate hydrolases"/>
    <property type="match status" value="1"/>
</dbReference>
<feature type="transmembrane region" description="Helical" evidence="7">
    <location>
        <begin position="207"/>
        <end position="225"/>
    </location>
</feature>
<comment type="subcellular location">
    <subcellularLocation>
        <location evidence="1">Membrane</location>
        <topology evidence="1">Multi-pass membrane protein</topology>
    </subcellularLocation>
</comment>
<evidence type="ECO:0000256" key="3">
    <source>
        <dbReference type="ARBA" id="ARBA00022741"/>
    </source>
</evidence>
<feature type="transmembrane region" description="Helical" evidence="7">
    <location>
        <begin position="182"/>
        <end position="201"/>
    </location>
</feature>
<dbReference type="InterPro" id="IPR017871">
    <property type="entry name" value="ABC_transporter-like_CS"/>
</dbReference>